<dbReference type="OrthoDB" id="9782229at2"/>
<dbReference type="PRINTS" id="PR01023">
    <property type="entry name" value="NAFLGMOTY"/>
</dbReference>
<dbReference type="PANTHER" id="PTHR30329">
    <property type="entry name" value="STATOR ELEMENT OF FLAGELLAR MOTOR COMPLEX"/>
    <property type="match status" value="1"/>
</dbReference>
<protein>
    <recommendedName>
        <fullName evidence="6">OmpA-like domain-containing protein</fullName>
    </recommendedName>
</protein>
<sequence length="259" mass="28889">MSTSIHKFTKLITLTLTPVIFAACSAVPEKPVGADEVRDKLIQLQSDSELASRAQLAIQEAELAVRAAETPILPEDMDLGRHLVYMADRKVDTAMYRAQTRLLEDQRKMLTEQRANARLDSRTREVEDLQRQLEALNAKKTDRGLVITLGDILFDTGKDTLKGGAISHLAELATFLNEHKERTVIIEGHTDNVGSENYNLGLSQRRANSVMTYLVRRGIAPNRIVAYGKGENFPISDNESAVGRQQNRRVEVIISNPEP</sequence>
<reference evidence="7 8" key="1">
    <citation type="submission" date="2018-03" db="EMBL/GenBank/DDBJ databases">
        <title>Draft genome of Nitrosomonas supralitoralis APG5.</title>
        <authorList>
            <person name="Urakawa H."/>
            <person name="Lopez J.V."/>
        </authorList>
    </citation>
    <scope>NUCLEOTIDE SEQUENCE [LARGE SCALE GENOMIC DNA]</scope>
    <source>
        <strain evidence="7 8">APG5</strain>
    </source>
</reference>
<keyword evidence="3" id="KW-0998">Cell outer membrane</keyword>
<dbReference type="PRINTS" id="PR01021">
    <property type="entry name" value="OMPADOMAIN"/>
</dbReference>
<evidence type="ECO:0000313" key="8">
    <source>
        <dbReference type="Proteomes" id="UP000241912"/>
    </source>
</evidence>
<dbReference type="EMBL" id="PXXU01000024">
    <property type="protein sequence ID" value="PSJ17235.1"/>
    <property type="molecule type" value="Genomic_DNA"/>
</dbReference>
<name>A0A2P7NUX3_9PROT</name>
<dbReference type="PROSITE" id="PS51123">
    <property type="entry name" value="OMPA_2"/>
    <property type="match status" value="1"/>
</dbReference>
<dbReference type="InterPro" id="IPR006664">
    <property type="entry name" value="OMP_bac"/>
</dbReference>
<evidence type="ECO:0000313" key="7">
    <source>
        <dbReference type="EMBL" id="PSJ17235.1"/>
    </source>
</evidence>
<dbReference type="InterPro" id="IPR050330">
    <property type="entry name" value="Bact_OuterMem_StrucFunc"/>
</dbReference>
<organism evidence="7 8">
    <name type="scientific">Nitrosomonas supralitoralis</name>
    <dbReference type="NCBI Taxonomy" id="2116706"/>
    <lineage>
        <taxon>Bacteria</taxon>
        <taxon>Pseudomonadati</taxon>
        <taxon>Pseudomonadota</taxon>
        <taxon>Betaproteobacteria</taxon>
        <taxon>Nitrosomonadales</taxon>
        <taxon>Nitrosomonadaceae</taxon>
        <taxon>Nitrosomonas</taxon>
    </lineage>
</organism>
<evidence type="ECO:0000259" key="6">
    <source>
        <dbReference type="PROSITE" id="PS51123"/>
    </source>
</evidence>
<evidence type="ECO:0000256" key="2">
    <source>
        <dbReference type="ARBA" id="ARBA00023136"/>
    </source>
</evidence>
<dbReference type="SUPFAM" id="SSF103088">
    <property type="entry name" value="OmpA-like"/>
    <property type="match status" value="1"/>
</dbReference>
<dbReference type="PROSITE" id="PS51257">
    <property type="entry name" value="PROKAR_LIPOPROTEIN"/>
    <property type="match status" value="1"/>
</dbReference>
<dbReference type="Gene3D" id="3.30.1330.60">
    <property type="entry name" value="OmpA-like domain"/>
    <property type="match status" value="1"/>
</dbReference>
<keyword evidence="8" id="KW-1185">Reference proteome</keyword>
<evidence type="ECO:0000256" key="4">
    <source>
        <dbReference type="PROSITE-ProRule" id="PRU00473"/>
    </source>
</evidence>
<evidence type="ECO:0000256" key="5">
    <source>
        <dbReference type="SAM" id="Coils"/>
    </source>
</evidence>
<keyword evidence="5" id="KW-0175">Coiled coil</keyword>
<comment type="caution">
    <text evidence="7">The sequence shown here is derived from an EMBL/GenBank/DDBJ whole genome shotgun (WGS) entry which is preliminary data.</text>
</comment>
<evidence type="ECO:0000256" key="1">
    <source>
        <dbReference type="ARBA" id="ARBA00004442"/>
    </source>
</evidence>
<feature type="domain" description="OmpA-like" evidence="6">
    <location>
        <begin position="141"/>
        <end position="258"/>
    </location>
</feature>
<dbReference type="GO" id="GO:0009279">
    <property type="term" value="C:cell outer membrane"/>
    <property type="evidence" value="ECO:0007669"/>
    <property type="project" value="UniProtKB-SubCell"/>
</dbReference>
<feature type="coiled-coil region" evidence="5">
    <location>
        <begin position="112"/>
        <end position="139"/>
    </location>
</feature>
<accession>A0A2P7NUX3</accession>
<dbReference type="InterPro" id="IPR006665">
    <property type="entry name" value="OmpA-like"/>
</dbReference>
<gene>
    <name evidence="7" type="ORF">C7H79_09080</name>
</gene>
<dbReference type="InterPro" id="IPR006690">
    <property type="entry name" value="OMPA-like_CS"/>
</dbReference>
<dbReference type="PROSITE" id="PS01068">
    <property type="entry name" value="OMPA_1"/>
    <property type="match status" value="1"/>
</dbReference>
<comment type="subcellular location">
    <subcellularLocation>
        <location evidence="1">Cell outer membrane</location>
    </subcellularLocation>
</comment>
<dbReference type="InterPro" id="IPR036737">
    <property type="entry name" value="OmpA-like_sf"/>
</dbReference>
<keyword evidence="2 4" id="KW-0472">Membrane</keyword>
<dbReference type="Proteomes" id="UP000241912">
    <property type="component" value="Unassembled WGS sequence"/>
</dbReference>
<evidence type="ECO:0000256" key="3">
    <source>
        <dbReference type="ARBA" id="ARBA00023237"/>
    </source>
</evidence>
<dbReference type="RefSeq" id="WP_106706966.1">
    <property type="nucleotide sequence ID" value="NZ_PXXU01000024.1"/>
</dbReference>
<dbReference type="Pfam" id="PF00691">
    <property type="entry name" value="OmpA"/>
    <property type="match status" value="1"/>
</dbReference>
<dbReference type="CDD" id="cd07185">
    <property type="entry name" value="OmpA_C-like"/>
    <property type="match status" value="1"/>
</dbReference>
<dbReference type="PANTHER" id="PTHR30329:SF21">
    <property type="entry name" value="LIPOPROTEIN YIAD-RELATED"/>
    <property type="match status" value="1"/>
</dbReference>
<proteinExistence type="predicted"/>
<dbReference type="AlphaFoldDB" id="A0A2P7NUX3"/>